<evidence type="ECO:0000313" key="3">
    <source>
        <dbReference type="EMBL" id="AFZ48043.1"/>
    </source>
</evidence>
<protein>
    <recommendedName>
        <fullName evidence="2">DUF305 domain-containing protein</fullName>
    </recommendedName>
</protein>
<dbReference type="PATRIC" id="fig|292563.3.peg.2187"/>
<evidence type="ECO:0000259" key="2">
    <source>
        <dbReference type="Pfam" id="PF03713"/>
    </source>
</evidence>
<keyword evidence="1" id="KW-0732">Signal</keyword>
<dbReference type="PANTHER" id="PTHR36933:SF1">
    <property type="entry name" value="SLL0788 PROTEIN"/>
    <property type="match status" value="1"/>
</dbReference>
<feature type="domain" description="DUF305" evidence="2">
    <location>
        <begin position="83"/>
        <end position="231"/>
    </location>
</feature>
<dbReference type="STRING" id="292563.Cyast_2093"/>
<feature type="chain" id="PRO_5003938412" description="DUF305 domain-containing protein" evidence="1">
    <location>
        <begin position="25"/>
        <end position="236"/>
    </location>
</feature>
<dbReference type="BioCyc" id="CSTA292563:G1353-2097-MONOMER"/>
<dbReference type="PANTHER" id="PTHR36933">
    <property type="entry name" value="SLL0788 PROTEIN"/>
    <property type="match status" value="1"/>
</dbReference>
<dbReference type="AlphaFoldDB" id="K9YPK6"/>
<organism evidence="3 4">
    <name type="scientific">Cyanobacterium stanieri (strain ATCC 29140 / PCC 7202)</name>
    <dbReference type="NCBI Taxonomy" id="292563"/>
    <lineage>
        <taxon>Bacteria</taxon>
        <taxon>Bacillati</taxon>
        <taxon>Cyanobacteriota</taxon>
        <taxon>Cyanophyceae</taxon>
        <taxon>Oscillatoriophycideae</taxon>
        <taxon>Chroococcales</taxon>
        <taxon>Geminocystaceae</taxon>
        <taxon>Cyanobacterium</taxon>
    </lineage>
</organism>
<dbReference type="HOGENOM" id="CLU_074343_2_0_3"/>
<keyword evidence="4" id="KW-1185">Reference proteome</keyword>
<dbReference type="EMBL" id="CP003940">
    <property type="protein sequence ID" value="AFZ48043.1"/>
    <property type="molecule type" value="Genomic_DNA"/>
</dbReference>
<evidence type="ECO:0000256" key="1">
    <source>
        <dbReference type="SAM" id="SignalP"/>
    </source>
</evidence>
<dbReference type="PROSITE" id="PS51257">
    <property type="entry name" value="PROKAR_LIPOPROTEIN"/>
    <property type="match status" value="1"/>
</dbReference>
<dbReference type="Proteomes" id="UP000010483">
    <property type="component" value="Chromosome"/>
</dbReference>
<dbReference type="InterPro" id="IPR005183">
    <property type="entry name" value="DUF305_CopM-like"/>
</dbReference>
<gene>
    <name evidence="3" type="ordered locus">Cyast_2093</name>
</gene>
<reference evidence="4" key="1">
    <citation type="journal article" date="2013" name="Proc. Natl. Acad. Sci. U.S.A.">
        <title>Improving the coverage of the cyanobacterial phylum using diversity-driven genome sequencing.</title>
        <authorList>
            <person name="Shih P.M."/>
            <person name="Wu D."/>
            <person name="Latifi A."/>
            <person name="Axen S.D."/>
            <person name="Fewer D.P."/>
            <person name="Talla E."/>
            <person name="Calteau A."/>
            <person name="Cai F."/>
            <person name="Tandeau de Marsac N."/>
            <person name="Rippka R."/>
            <person name="Herdman M."/>
            <person name="Sivonen K."/>
            <person name="Coursin T."/>
            <person name="Laurent T."/>
            <person name="Goodwin L."/>
            <person name="Nolan M."/>
            <person name="Davenport K.W."/>
            <person name="Han C.S."/>
            <person name="Rubin E.M."/>
            <person name="Eisen J.A."/>
            <person name="Woyke T."/>
            <person name="Gugger M."/>
            <person name="Kerfeld C.A."/>
        </authorList>
    </citation>
    <scope>NUCLEOTIDE SEQUENCE [LARGE SCALE GENOMIC DNA]</scope>
    <source>
        <strain evidence="4">ATCC 29140 / PCC 7202</strain>
    </source>
</reference>
<feature type="signal peptide" evidence="1">
    <location>
        <begin position="1"/>
        <end position="24"/>
    </location>
</feature>
<proteinExistence type="predicted"/>
<dbReference type="eggNOG" id="COG3544">
    <property type="taxonomic scope" value="Bacteria"/>
</dbReference>
<evidence type="ECO:0000313" key="4">
    <source>
        <dbReference type="Proteomes" id="UP000010483"/>
    </source>
</evidence>
<accession>K9YPK6</accession>
<name>K9YPK6_CYASC</name>
<dbReference type="Pfam" id="PF03713">
    <property type="entry name" value="DUF305"/>
    <property type="match status" value="1"/>
</dbReference>
<dbReference type="InterPro" id="IPR012347">
    <property type="entry name" value="Ferritin-like"/>
</dbReference>
<sequence length="236" mass="26811">MRSTKKITSIIMATTLMGVLGACATPEEEDTLGLGGAESEINITEEPMDHSMMEHDHGMDHGAMNHDMHHAMELGEADEQYELRFIDAMIPHHQGALIMAQDAIENSSREEINALATQIVEAQQIEILEMQQWREQWYPEAPETPTAWDPQTNQTVPMTPEQISAMRMDMDLGVGDEEFDLRFINAMIPHHQAAIIMAEDALEKSDNPEIQALAQNVIMTQQAEIDQLEQWRNEWY</sequence>
<dbReference type="Gene3D" id="1.20.1260.10">
    <property type="match status" value="2"/>
</dbReference>
<dbReference type="KEGG" id="csn:Cyast_2093"/>